<dbReference type="EMBL" id="CP017248">
    <property type="protein sequence ID" value="AOR36238.1"/>
    <property type="molecule type" value="Genomic_DNA"/>
</dbReference>
<keyword evidence="3" id="KW-1185">Reference proteome</keyword>
<accession>A0A1D7YKV4</accession>
<reference evidence="3" key="1">
    <citation type="submission" date="2016-09" db="EMBL/GenBank/DDBJ databases">
        <title>Streptomyces puniciscabiei strain:TW1S1 Genome sequencing and assembly.</title>
        <authorList>
            <person name="Kim M.-K."/>
            <person name="Kim S.B."/>
        </authorList>
    </citation>
    <scope>NUCLEOTIDE SEQUENCE [LARGE SCALE GENOMIC DNA]</scope>
    <source>
        <strain evidence="3">TW1S1</strain>
    </source>
</reference>
<dbReference type="RefSeq" id="WP_069782750.1">
    <property type="nucleotide sequence ID" value="NZ_CP017248.1"/>
</dbReference>
<dbReference type="KEGG" id="spun:BFF78_38930"/>
<evidence type="ECO:0000259" key="1">
    <source>
        <dbReference type="Pfam" id="PF12770"/>
    </source>
</evidence>
<evidence type="ECO:0000313" key="3">
    <source>
        <dbReference type="Proteomes" id="UP000094960"/>
    </source>
</evidence>
<dbReference type="Proteomes" id="UP000094960">
    <property type="component" value="Chromosome"/>
</dbReference>
<dbReference type="AlphaFoldDB" id="A0A1D7YKV4"/>
<organism evidence="2 3">
    <name type="scientific">Streptomyces fodineus</name>
    <dbReference type="NCBI Taxonomy" id="1904616"/>
    <lineage>
        <taxon>Bacteria</taxon>
        <taxon>Bacillati</taxon>
        <taxon>Actinomycetota</taxon>
        <taxon>Actinomycetes</taxon>
        <taxon>Kitasatosporales</taxon>
        <taxon>Streptomycetaceae</taxon>
        <taxon>Streptomyces</taxon>
    </lineage>
</organism>
<name>A0A1D7YKV4_9ACTN</name>
<dbReference type="InterPro" id="IPR024983">
    <property type="entry name" value="CHAT_dom"/>
</dbReference>
<protein>
    <recommendedName>
        <fullName evidence="1">CHAT domain-containing protein</fullName>
    </recommendedName>
</protein>
<evidence type="ECO:0000313" key="2">
    <source>
        <dbReference type="EMBL" id="AOR36238.1"/>
    </source>
</evidence>
<proteinExistence type="predicted"/>
<gene>
    <name evidence="2" type="ORF">BFF78_38930</name>
</gene>
<dbReference type="Pfam" id="PF12770">
    <property type="entry name" value="CHAT"/>
    <property type="match status" value="1"/>
</dbReference>
<feature type="domain" description="CHAT" evidence="1">
    <location>
        <begin position="67"/>
        <end position="335"/>
    </location>
</feature>
<sequence length="688" mass="75383">MAQDTVKTPVEAVLRLVGAADSAQPAVVKLTVDGRPVASAALGDLGHTEDLMKVFDRGVGEQDREQVGERLYAALLGGELAEEWAALRIGCGGRPPLRVRLDIQSPGLRCLPWELLRHRGQWLWRRPELRWRRGAENTEAPGEPCELGPLRVLVVVCHAAQDDRLLAEQEIAAISGALEAVPGRTHLEVLDHPGDAAELSDHIDQLRPHVVHVIGHGMPRPGTGSPVIVFTTAAGEGAGDWELAPDDVADLTDWKPPLVVLNACHLGKADPADWIGGMAQAFLDAGTRAVVSMQDDIESDAAVVFSEKFYAELCRVPGVDEAVAAARTALAKRAPGQGSWALPVLLTRTAPEQVVPIERRVPPGNSVDELGTRKQYVELGRFVGRPEERRRAWWALDDPSLAPRGTDRPVLVIGGKSQTDGERTGKTWLTNWCLVTWFLRGHHIVSVDLRQPLQPPAHHRTAGRPTRHKDWLSTLRLIRQEATSPRQLCRLPEAAFGTFNAVLNCFAGSGVLRDDPEPEEDRWQPFDDDIGDPNDKRKDRIMAAFLDALRTAAAGRPMVVALDHADAIMRGAFVDVLYRGLVEPIAYGRAAPLRLILVARDAWLSEALPEADSHMLGRVSVGDFRSEQFLRLARAYARRLGVPADDRTVAFLESYRALMAPHFGVETFDTLTRLIPGWRAAGAQGAIR</sequence>